<dbReference type="Proteomes" id="UP000190285">
    <property type="component" value="Unassembled WGS sequence"/>
</dbReference>
<evidence type="ECO:0000313" key="2">
    <source>
        <dbReference type="Proteomes" id="UP000190285"/>
    </source>
</evidence>
<reference evidence="1 2" key="1">
    <citation type="submission" date="2017-02" db="EMBL/GenBank/DDBJ databases">
        <authorList>
            <person name="Peterson S.W."/>
        </authorList>
    </citation>
    <scope>NUCLEOTIDE SEQUENCE [LARGE SCALE GENOMIC DNA]</scope>
    <source>
        <strain evidence="1 2">M1</strain>
    </source>
</reference>
<dbReference type="AlphaFoldDB" id="A0A1T5JXC3"/>
<gene>
    <name evidence="1" type="ORF">SAMN02194393_01413</name>
</gene>
<evidence type="ECO:0008006" key="3">
    <source>
        <dbReference type="Google" id="ProtNLM"/>
    </source>
</evidence>
<evidence type="ECO:0000313" key="1">
    <source>
        <dbReference type="EMBL" id="SKC55899.1"/>
    </source>
</evidence>
<keyword evidence="2" id="KW-1185">Reference proteome</keyword>
<organism evidence="1 2">
    <name type="scientific">Maledivibacter halophilus</name>
    <dbReference type="NCBI Taxonomy" id="36842"/>
    <lineage>
        <taxon>Bacteria</taxon>
        <taxon>Bacillati</taxon>
        <taxon>Bacillota</taxon>
        <taxon>Clostridia</taxon>
        <taxon>Peptostreptococcales</taxon>
        <taxon>Caminicellaceae</taxon>
        <taxon>Maledivibacter</taxon>
    </lineage>
</organism>
<dbReference type="Pfam" id="PF20074">
    <property type="entry name" value="DUF6470"/>
    <property type="match status" value="1"/>
</dbReference>
<proteinExistence type="predicted"/>
<name>A0A1T5JXC3_9FIRM</name>
<dbReference type="RefSeq" id="WP_079490423.1">
    <property type="nucleotide sequence ID" value="NZ_FUZT01000003.1"/>
</dbReference>
<sequence>MLKITTTPALIGINTINAKLDISQPKADLNMHTEHAKVEINSENPKVIIDQYQCFAEAGLKNILDLTRETAQISKQAALKGIERRVSQGNQMADIHKDYNPIAEMADYNAFELFNREFNFGLIPKSRPKIDIIEGNVDIKVHEGKANMDVKINRPQVDYTRGKVEIYLRQKNSIDIQYIGENVDRKI</sequence>
<accession>A0A1T5JXC3</accession>
<dbReference type="OrthoDB" id="2112831at2"/>
<protein>
    <recommendedName>
        <fullName evidence="3">YviE</fullName>
    </recommendedName>
</protein>
<dbReference type="InterPro" id="IPR045527">
    <property type="entry name" value="DUF6470"/>
</dbReference>
<dbReference type="EMBL" id="FUZT01000003">
    <property type="protein sequence ID" value="SKC55899.1"/>
    <property type="molecule type" value="Genomic_DNA"/>
</dbReference>
<dbReference type="STRING" id="36842.SAMN02194393_01413"/>